<dbReference type="PANTHER" id="PTHR43775">
    <property type="entry name" value="FATTY ACID SYNTHASE"/>
    <property type="match status" value="1"/>
</dbReference>
<dbReference type="Gene3D" id="3.40.366.10">
    <property type="entry name" value="Malonyl-Coenzyme A Acyl Carrier Protein, domain 2"/>
    <property type="match status" value="1"/>
</dbReference>
<evidence type="ECO:0000313" key="5">
    <source>
        <dbReference type="Proteomes" id="UP001432401"/>
    </source>
</evidence>
<protein>
    <submittedName>
        <fullName evidence="4">Acyltransferase domain-containing protein</fullName>
    </submittedName>
</protein>
<comment type="caution">
    <text evidence="4">The sequence shown here is derived from an EMBL/GenBank/DDBJ whole genome shotgun (WGS) entry which is preliminary data.</text>
</comment>
<evidence type="ECO:0000259" key="3">
    <source>
        <dbReference type="Pfam" id="PF00698"/>
    </source>
</evidence>
<sequence>VLELSGTGVMASVALPEERVRADLAERDADVYVAVVNSPSSTVVAGAPEAVAHLLKEYEESGVRVRRIAVDYASHTPHVERLRGSLASV</sequence>
<evidence type="ECO:0000313" key="4">
    <source>
        <dbReference type="EMBL" id="MES0838503.1"/>
    </source>
</evidence>
<reference evidence="4 5" key="1">
    <citation type="submission" date="2024-06" db="EMBL/GenBank/DDBJ databases">
        <authorList>
            <person name="Bataeva Y.V."/>
            <person name="Grigorian L.N."/>
            <person name="Solomentsev V.I."/>
        </authorList>
    </citation>
    <scope>NUCLEOTIDE SEQUENCE [LARGE SCALE GENOMIC DNA]</scope>
    <source>
        <strain evidence="5">SCPM-O-B-12605 (RCAM04882)</strain>
    </source>
</reference>
<dbReference type="Pfam" id="PF00698">
    <property type="entry name" value="Acyl_transf_1"/>
    <property type="match status" value="1"/>
</dbReference>
<dbReference type="InterPro" id="IPR001227">
    <property type="entry name" value="Ac_transferase_dom_sf"/>
</dbReference>
<gene>
    <name evidence="4" type="ORF">ABUK86_32390</name>
</gene>
<feature type="non-terminal residue" evidence="4">
    <location>
        <position position="89"/>
    </location>
</feature>
<keyword evidence="4" id="KW-0012">Acyltransferase</keyword>
<dbReference type="RefSeq" id="WP_352987376.1">
    <property type="nucleotide sequence ID" value="NZ_JBEQNA010000071.1"/>
</dbReference>
<keyword evidence="2" id="KW-0597">Phosphoprotein</keyword>
<dbReference type="InterPro" id="IPR016036">
    <property type="entry name" value="Malonyl_transacylase_ACP-bd"/>
</dbReference>
<accession>A0ABV2A573</accession>
<proteinExistence type="predicted"/>
<evidence type="ECO:0000256" key="1">
    <source>
        <dbReference type="ARBA" id="ARBA00022450"/>
    </source>
</evidence>
<keyword evidence="1" id="KW-0596">Phosphopantetheine</keyword>
<dbReference type="GO" id="GO:0016746">
    <property type="term" value="F:acyltransferase activity"/>
    <property type="evidence" value="ECO:0007669"/>
    <property type="project" value="UniProtKB-KW"/>
</dbReference>
<keyword evidence="5" id="KW-1185">Reference proteome</keyword>
<dbReference type="InterPro" id="IPR050091">
    <property type="entry name" value="PKS_NRPS_Biosynth_Enz"/>
</dbReference>
<feature type="non-terminal residue" evidence="4">
    <location>
        <position position="1"/>
    </location>
</feature>
<evidence type="ECO:0000256" key="2">
    <source>
        <dbReference type="ARBA" id="ARBA00022553"/>
    </source>
</evidence>
<dbReference type="EMBL" id="JBEQNB010000074">
    <property type="protein sequence ID" value="MES0838503.1"/>
    <property type="molecule type" value="Genomic_DNA"/>
</dbReference>
<dbReference type="SUPFAM" id="SSF55048">
    <property type="entry name" value="Probable ACP-binding domain of malonyl-CoA ACP transacylase"/>
    <property type="match status" value="1"/>
</dbReference>
<keyword evidence="4" id="KW-0808">Transferase</keyword>
<dbReference type="PANTHER" id="PTHR43775:SF37">
    <property type="entry name" value="SI:DKEY-61P9.11"/>
    <property type="match status" value="1"/>
</dbReference>
<dbReference type="InterPro" id="IPR014043">
    <property type="entry name" value="Acyl_transferase_dom"/>
</dbReference>
<feature type="domain" description="Malonyl-CoA:ACP transacylase (MAT)" evidence="3">
    <location>
        <begin position="3"/>
        <end position="88"/>
    </location>
</feature>
<name>A0ABV2A573_9ACTN</name>
<organism evidence="4 5">
    <name type="scientific">Nocardiopsis tropica</name>
    <dbReference type="NCBI Taxonomy" id="109330"/>
    <lineage>
        <taxon>Bacteria</taxon>
        <taxon>Bacillati</taxon>
        <taxon>Actinomycetota</taxon>
        <taxon>Actinomycetes</taxon>
        <taxon>Streptosporangiales</taxon>
        <taxon>Nocardiopsidaceae</taxon>
        <taxon>Nocardiopsis</taxon>
    </lineage>
</organism>
<dbReference type="Proteomes" id="UP001432401">
    <property type="component" value="Unassembled WGS sequence"/>
</dbReference>